<sequence>MICKQCTNNTMPYPLPEELEVAQDAFDKLMSMPLKQLNKSQWYDEFTNKMIFQPIIGLFKQYESTIPYSASSHKRACQKHITQFLGYTTKPSKPRRRMLSYLSQYISKECKVTLCACAFKKQKTLGAKQIKTELQRELDNILTDRRATDKNLLSLNVEVNYIYSKRDYRYTLSAEFLEARNKVEKRITETRSKLLYYAKSIQAVSYDLEDMNTPEKVETFKASVYQELQRFSDAASVTDIKVYTSAYFPEHQRPDLKNNFKQKDSKRLSKCV</sequence>
<accession>A0A0U2WZA2</accession>
<protein>
    <submittedName>
        <fullName evidence="1">Uncharacterized protein</fullName>
    </submittedName>
</protein>
<reference evidence="1 2" key="1">
    <citation type="submission" date="2015-03" db="EMBL/GenBank/DDBJ databases">
        <authorList>
            <person name="Murphy D."/>
        </authorList>
    </citation>
    <scope>NUCLEOTIDE SEQUENCE [LARGE SCALE GENOMIC DNA]</scope>
    <source>
        <strain evidence="1 2">KMM 520</strain>
    </source>
</reference>
<dbReference type="EMBL" id="CP011034">
    <property type="protein sequence ID" value="ALS31810.1"/>
    <property type="molecule type" value="Genomic_DNA"/>
</dbReference>
<dbReference type="PATRIC" id="fig|1315283.4.peg.405"/>
<gene>
    <name evidence="1" type="ORF">PTRA_a0454</name>
</gene>
<dbReference type="Proteomes" id="UP000065261">
    <property type="component" value="Chromosome I"/>
</dbReference>
<organism evidence="1">
    <name type="scientific">Pseudoalteromonas translucida KMM 520</name>
    <dbReference type="NCBI Taxonomy" id="1315283"/>
    <lineage>
        <taxon>Bacteria</taxon>
        <taxon>Pseudomonadati</taxon>
        <taxon>Pseudomonadota</taxon>
        <taxon>Gammaproteobacteria</taxon>
        <taxon>Alteromonadales</taxon>
        <taxon>Pseudoalteromonadaceae</taxon>
        <taxon>Pseudoalteromonas</taxon>
    </lineage>
</organism>
<evidence type="ECO:0000313" key="1">
    <source>
        <dbReference type="EMBL" id="ALS31810.1"/>
    </source>
</evidence>
<dbReference type="RefSeq" id="WP_058372496.1">
    <property type="nucleotide sequence ID" value="NZ_CP011034.1"/>
</dbReference>
<name>A0A0U2WZA2_9GAMM</name>
<evidence type="ECO:0000313" key="2">
    <source>
        <dbReference type="Proteomes" id="UP000065261"/>
    </source>
</evidence>
<dbReference type="AlphaFoldDB" id="A0A0U2WZA2"/>
<proteinExistence type="predicted"/>
<dbReference type="KEGG" id="ptn:PTRA_a0454"/>